<protein>
    <submittedName>
        <fullName evidence="2">Oxidoreductase-like protein</fullName>
    </submittedName>
</protein>
<accession>A0A7S6ZTE0</accession>
<organism evidence="2 3">
    <name type="scientific">Novilysobacter ciconiae</name>
    <dbReference type="NCBI Taxonomy" id="2781022"/>
    <lineage>
        <taxon>Bacteria</taxon>
        <taxon>Pseudomonadati</taxon>
        <taxon>Pseudomonadota</taxon>
        <taxon>Gammaproteobacteria</taxon>
        <taxon>Lysobacterales</taxon>
        <taxon>Lysobacteraceae</taxon>
        <taxon>Novilysobacter</taxon>
    </lineage>
</organism>
<name>A0A7S6ZTE0_9GAMM</name>
<evidence type="ECO:0000313" key="2">
    <source>
        <dbReference type="EMBL" id="QOW20837.1"/>
    </source>
</evidence>
<dbReference type="InterPro" id="IPR019180">
    <property type="entry name" value="Oxidoreductase-like_N"/>
</dbReference>
<evidence type="ECO:0000259" key="1">
    <source>
        <dbReference type="Pfam" id="PF09791"/>
    </source>
</evidence>
<dbReference type="AlphaFoldDB" id="A0A7S6ZTE0"/>
<proteinExistence type="predicted"/>
<dbReference type="PANTHER" id="PTHR21193:SF3">
    <property type="entry name" value="OXIDOREDUCTASE-LIKE DOMAIN-CONTAINING PROTEIN 1"/>
    <property type="match status" value="1"/>
</dbReference>
<keyword evidence="3" id="KW-1185">Reference proteome</keyword>
<dbReference type="InterPro" id="IPR039251">
    <property type="entry name" value="OXLD1"/>
</dbReference>
<dbReference type="Proteomes" id="UP000594059">
    <property type="component" value="Chromosome"/>
</dbReference>
<reference evidence="2 3" key="1">
    <citation type="submission" date="2020-10" db="EMBL/GenBank/DDBJ databases">
        <title>complete genome sequencing of Lysobacter sp. H21R20.</title>
        <authorList>
            <person name="Bae J.-W."/>
            <person name="Lee S.-Y."/>
        </authorList>
    </citation>
    <scope>NUCLEOTIDE SEQUENCE [LARGE SCALE GENOMIC DNA]</scope>
    <source>
        <strain evidence="2 3">H21R20</strain>
    </source>
</reference>
<dbReference type="Pfam" id="PF09791">
    <property type="entry name" value="Oxidored-like"/>
    <property type="match status" value="1"/>
</dbReference>
<dbReference type="EMBL" id="CP063656">
    <property type="protein sequence ID" value="QOW20837.1"/>
    <property type="molecule type" value="Genomic_DNA"/>
</dbReference>
<gene>
    <name evidence="2" type="ORF">INQ41_07330</name>
</gene>
<evidence type="ECO:0000313" key="3">
    <source>
        <dbReference type="Proteomes" id="UP000594059"/>
    </source>
</evidence>
<sequence>MPQPAAVNDPPPVEPERPLPMDCCDSGCESCVHDVYADEVDHYRSLLAAWQARNPGRSAD</sequence>
<dbReference type="PANTHER" id="PTHR21193">
    <property type="entry name" value="OXIDOREDUCTASE-LIKE DOMAIN-CONTAINING PROTEIN 1"/>
    <property type="match status" value="1"/>
</dbReference>
<feature type="domain" description="Oxidoreductase-like" evidence="1">
    <location>
        <begin position="12"/>
        <end position="50"/>
    </location>
</feature>
<dbReference type="KEGG" id="lcic:INQ41_07330"/>